<proteinExistence type="inferred from homology"/>
<dbReference type="PROSITE" id="PS50126">
    <property type="entry name" value="S1"/>
    <property type="match status" value="1"/>
</dbReference>
<dbReference type="SUPFAM" id="SSF50249">
    <property type="entry name" value="Nucleic acid-binding proteins"/>
    <property type="match status" value="1"/>
</dbReference>
<dbReference type="STRING" id="6216.A0A0R3SRD0"/>
<dbReference type="SUPFAM" id="SSF110993">
    <property type="entry name" value="eIF-2-alpha, C-terminal domain"/>
    <property type="match status" value="1"/>
</dbReference>
<dbReference type="InterPro" id="IPR003029">
    <property type="entry name" value="S1_domain"/>
</dbReference>
<dbReference type="EMBL" id="UYSG01010969">
    <property type="protein sequence ID" value="VDL60034.1"/>
    <property type="molecule type" value="Genomic_DNA"/>
</dbReference>
<protein>
    <recommendedName>
        <fullName evidence="2">Eukaryotic translation initiation factor 2 subunit 1</fullName>
    </recommendedName>
    <alternativeName>
        <fullName evidence="5">Eukaryotic translation initiation factor 2 subunit alpha</fullName>
    </alternativeName>
</protein>
<evidence type="ECO:0000313" key="7">
    <source>
        <dbReference type="EMBL" id="VDL60034.1"/>
    </source>
</evidence>
<name>A0A0R3SRD0_HYMDI</name>
<dbReference type="CDD" id="cd04452">
    <property type="entry name" value="S1_IF2_alpha"/>
    <property type="match status" value="1"/>
</dbReference>
<keyword evidence="3" id="KW-0396">Initiation factor</keyword>
<reference evidence="7 8" key="2">
    <citation type="submission" date="2018-11" db="EMBL/GenBank/DDBJ databases">
        <authorList>
            <consortium name="Pathogen Informatics"/>
        </authorList>
    </citation>
    <scope>NUCLEOTIDE SEQUENCE [LARGE SCALE GENOMIC DNA]</scope>
</reference>
<dbReference type="InterPro" id="IPR011488">
    <property type="entry name" value="TIF_2_asu"/>
</dbReference>
<evidence type="ECO:0000313" key="9">
    <source>
        <dbReference type="WBParaSite" id="HDID_0000771801-mRNA-1"/>
    </source>
</evidence>
<evidence type="ECO:0000256" key="4">
    <source>
        <dbReference type="ARBA" id="ARBA00022917"/>
    </source>
</evidence>
<feature type="domain" description="S1 motif" evidence="6">
    <location>
        <begin position="16"/>
        <end position="87"/>
    </location>
</feature>
<dbReference type="Gene3D" id="3.30.70.1130">
    <property type="entry name" value="EIF_2_alpha"/>
    <property type="match status" value="1"/>
</dbReference>
<dbReference type="GO" id="GO:0043022">
    <property type="term" value="F:ribosome binding"/>
    <property type="evidence" value="ECO:0007669"/>
    <property type="project" value="TreeGrafter"/>
</dbReference>
<accession>A0A0R3SRD0</accession>
<dbReference type="WBParaSite" id="HDID_0000771801-mRNA-1">
    <property type="protein sequence ID" value="HDID_0000771801-mRNA-1"/>
    <property type="gene ID" value="HDID_0000771801"/>
</dbReference>
<evidence type="ECO:0000256" key="5">
    <source>
        <dbReference type="ARBA" id="ARBA00033370"/>
    </source>
</evidence>
<dbReference type="SUPFAM" id="SSF116742">
    <property type="entry name" value="eIF2alpha middle domain-like"/>
    <property type="match status" value="1"/>
</dbReference>
<dbReference type="SMART" id="SM00316">
    <property type="entry name" value="S1"/>
    <property type="match status" value="1"/>
</dbReference>
<dbReference type="GO" id="GO:0005850">
    <property type="term" value="C:eukaryotic translation initiation factor 2 complex"/>
    <property type="evidence" value="ECO:0007669"/>
    <property type="project" value="TreeGrafter"/>
</dbReference>
<dbReference type="PANTHER" id="PTHR10602">
    <property type="entry name" value="EUKARYOTIC TRANSLATION INITIATION FACTOR 2 SUBUNIT 1"/>
    <property type="match status" value="1"/>
</dbReference>
<dbReference type="Gene3D" id="2.40.50.140">
    <property type="entry name" value="Nucleic acid-binding proteins"/>
    <property type="match status" value="1"/>
</dbReference>
<organism evidence="9">
    <name type="scientific">Hymenolepis diminuta</name>
    <name type="common">Rat tapeworm</name>
    <dbReference type="NCBI Taxonomy" id="6216"/>
    <lineage>
        <taxon>Eukaryota</taxon>
        <taxon>Metazoa</taxon>
        <taxon>Spiralia</taxon>
        <taxon>Lophotrochozoa</taxon>
        <taxon>Platyhelminthes</taxon>
        <taxon>Cestoda</taxon>
        <taxon>Eucestoda</taxon>
        <taxon>Cyclophyllidea</taxon>
        <taxon>Hymenolepididae</taxon>
        <taxon>Hymenolepis</taxon>
    </lineage>
</organism>
<dbReference type="InterPro" id="IPR024055">
    <property type="entry name" value="TIF2_asu_C"/>
</dbReference>
<evidence type="ECO:0000313" key="8">
    <source>
        <dbReference type="Proteomes" id="UP000274504"/>
    </source>
</evidence>
<dbReference type="InterPro" id="IPR044126">
    <property type="entry name" value="S1_IF2_alpha"/>
</dbReference>
<dbReference type="InterPro" id="IPR012340">
    <property type="entry name" value="NA-bd_OB-fold"/>
</dbReference>
<reference evidence="9" key="1">
    <citation type="submission" date="2017-02" db="UniProtKB">
        <authorList>
            <consortium name="WormBaseParasite"/>
        </authorList>
    </citation>
    <scope>IDENTIFICATION</scope>
</reference>
<dbReference type="AlphaFoldDB" id="A0A0R3SRD0"/>
<keyword evidence="4" id="KW-0648">Protein biosynthesis</keyword>
<dbReference type="Pfam" id="PF07541">
    <property type="entry name" value="EIF_2_alpha"/>
    <property type="match status" value="1"/>
</dbReference>
<dbReference type="OrthoDB" id="1685042at2759"/>
<evidence type="ECO:0000259" key="6">
    <source>
        <dbReference type="PROSITE" id="PS50126"/>
    </source>
</evidence>
<dbReference type="GO" id="GO:0003723">
    <property type="term" value="F:RNA binding"/>
    <property type="evidence" value="ECO:0007669"/>
    <property type="project" value="InterPro"/>
</dbReference>
<dbReference type="GO" id="GO:0003743">
    <property type="term" value="F:translation initiation factor activity"/>
    <property type="evidence" value="ECO:0007669"/>
    <property type="project" value="UniProtKB-KW"/>
</dbReference>
<dbReference type="Gene3D" id="1.10.150.190">
    <property type="entry name" value="Translation initiation factor 2, subunit 1, domain 2"/>
    <property type="match status" value="1"/>
</dbReference>
<dbReference type="PANTHER" id="PTHR10602:SF0">
    <property type="entry name" value="EUKARYOTIC TRANSLATION INITIATION FACTOR 2 SUBUNIT 1"/>
    <property type="match status" value="1"/>
</dbReference>
<comment type="similarity">
    <text evidence="1">Belongs to the eIF-2-alpha family.</text>
</comment>
<dbReference type="FunFam" id="2.40.50.140:FF:000015">
    <property type="entry name" value="Eukaryotic translation initiation factor 2 subunit alpha"/>
    <property type="match status" value="1"/>
</dbReference>
<evidence type="ECO:0000256" key="3">
    <source>
        <dbReference type="ARBA" id="ARBA00022540"/>
    </source>
</evidence>
<dbReference type="FunFam" id="1.10.150.190:FF:000001">
    <property type="entry name" value="Eukaryotic translation initiation factor 2 subunit 1"/>
    <property type="match status" value="1"/>
</dbReference>
<dbReference type="Pfam" id="PF00575">
    <property type="entry name" value="S1"/>
    <property type="match status" value="1"/>
</dbReference>
<dbReference type="Proteomes" id="UP000274504">
    <property type="component" value="Unassembled WGS sequence"/>
</dbReference>
<gene>
    <name evidence="7" type="ORF">HDID_LOCUS7716</name>
</gene>
<dbReference type="GO" id="GO:0033290">
    <property type="term" value="C:eukaryotic 48S preinitiation complex"/>
    <property type="evidence" value="ECO:0007669"/>
    <property type="project" value="TreeGrafter"/>
</dbReference>
<sequence length="290" mass="33124">MTLSCRFYENEFPVENEVVVAVVKSITNSGSYVNLPEYNNALGMILHSELSRRRIRSINKLVRVGRSDIVIVIRVDPDKGYIDLSKRQVPFDEIKVCYDRFAKAKAVNQIVRHVAEKLGYTENSQFEDLCAKTVWYFDRKYAGQGGSHEAFKRAVQDPTILDECDIDDATKEMLLQDIRHRLMPVTAKIRADFEVSCFTYEGIDAVRRALRTGLDFSDEKFTFNINLIAPPEYVMTTQTLDVAEGIARMEEAIEAIEKSINEQEGFFKLKVKVCFIARLPSIFALLVLSI</sequence>
<dbReference type="InterPro" id="IPR024054">
    <property type="entry name" value="TIF2_asu_middle_sf"/>
</dbReference>
<evidence type="ECO:0000256" key="2">
    <source>
        <dbReference type="ARBA" id="ARBA00020950"/>
    </source>
</evidence>
<evidence type="ECO:0000256" key="1">
    <source>
        <dbReference type="ARBA" id="ARBA00007223"/>
    </source>
</evidence>